<keyword evidence="2" id="KW-1185">Reference proteome</keyword>
<sequence length="136" mass="15109">MFSWALLPSAPSLARLKLITSAFPVSKFSYFPPDHLLYFMEKTDPRRTLARGLIQAEANLERAVDPKFLMSGLGSRVPGADNSEHSVRNSGNTEVPRSKTGTLENRQSYVFVEPLGMHFGALLMPLMCFPASGEEY</sequence>
<name>A0ACB8SKZ7_9AGAM</name>
<proteinExistence type="predicted"/>
<evidence type="ECO:0000313" key="2">
    <source>
        <dbReference type="Proteomes" id="UP000814140"/>
    </source>
</evidence>
<dbReference type="Proteomes" id="UP000814140">
    <property type="component" value="Unassembled WGS sequence"/>
</dbReference>
<reference evidence="1" key="2">
    <citation type="journal article" date="2022" name="New Phytol.">
        <title>Evolutionary transition to the ectomycorrhizal habit in the genomes of a hyperdiverse lineage of mushroom-forming fungi.</title>
        <authorList>
            <person name="Looney B."/>
            <person name="Miyauchi S."/>
            <person name="Morin E."/>
            <person name="Drula E."/>
            <person name="Courty P.E."/>
            <person name="Kohler A."/>
            <person name="Kuo A."/>
            <person name="LaButti K."/>
            <person name="Pangilinan J."/>
            <person name="Lipzen A."/>
            <person name="Riley R."/>
            <person name="Andreopoulos W."/>
            <person name="He G."/>
            <person name="Johnson J."/>
            <person name="Nolan M."/>
            <person name="Tritt A."/>
            <person name="Barry K.W."/>
            <person name="Grigoriev I.V."/>
            <person name="Nagy L.G."/>
            <person name="Hibbett D."/>
            <person name="Henrissat B."/>
            <person name="Matheny P.B."/>
            <person name="Labbe J."/>
            <person name="Martin F.M."/>
        </authorList>
    </citation>
    <scope>NUCLEOTIDE SEQUENCE</scope>
    <source>
        <strain evidence="1">HHB10654</strain>
    </source>
</reference>
<comment type="caution">
    <text evidence="1">The sequence shown here is derived from an EMBL/GenBank/DDBJ whole genome shotgun (WGS) entry which is preliminary data.</text>
</comment>
<reference evidence="1" key="1">
    <citation type="submission" date="2021-03" db="EMBL/GenBank/DDBJ databases">
        <authorList>
            <consortium name="DOE Joint Genome Institute"/>
            <person name="Ahrendt S."/>
            <person name="Looney B.P."/>
            <person name="Miyauchi S."/>
            <person name="Morin E."/>
            <person name="Drula E."/>
            <person name="Courty P.E."/>
            <person name="Chicoki N."/>
            <person name="Fauchery L."/>
            <person name="Kohler A."/>
            <person name="Kuo A."/>
            <person name="Labutti K."/>
            <person name="Pangilinan J."/>
            <person name="Lipzen A."/>
            <person name="Riley R."/>
            <person name="Andreopoulos W."/>
            <person name="He G."/>
            <person name="Johnson J."/>
            <person name="Barry K.W."/>
            <person name="Grigoriev I.V."/>
            <person name="Nagy L."/>
            <person name="Hibbett D."/>
            <person name="Henrissat B."/>
            <person name="Matheny P.B."/>
            <person name="Labbe J."/>
            <person name="Martin F."/>
        </authorList>
    </citation>
    <scope>NUCLEOTIDE SEQUENCE</scope>
    <source>
        <strain evidence="1">HHB10654</strain>
    </source>
</reference>
<protein>
    <submittedName>
        <fullName evidence="1">Uncharacterized protein</fullName>
    </submittedName>
</protein>
<accession>A0ACB8SKZ7</accession>
<evidence type="ECO:0000313" key="1">
    <source>
        <dbReference type="EMBL" id="KAI0056770.1"/>
    </source>
</evidence>
<dbReference type="EMBL" id="MU277258">
    <property type="protein sequence ID" value="KAI0056770.1"/>
    <property type="molecule type" value="Genomic_DNA"/>
</dbReference>
<organism evidence="1 2">
    <name type="scientific">Artomyces pyxidatus</name>
    <dbReference type="NCBI Taxonomy" id="48021"/>
    <lineage>
        <taxon>Eukaryota</taxon>
        <taxon>Fungi</taxon>
        <taxon>Dikarya</taxon>
        <taxon>Basidiomycota</taxon>
        <taxon>Agaricomycotina</taxon>
        <taxon>Agaricomycetes</taxon>
        <taxon>Russulales</taxon>
        <taxon>Auriscalpiaceae</taxon>
        <taxon>Artomyces</taxon>
    </lineage>
</organism>
<gene>
    <name evidence="1" type="ORF">BV25DRAFT_1541438</name>
</gene>